<dbReference type="Gene3D" id="3.50.50.60">
    <property type="entry name" value="FAD/NAD(P)-binding domain"/>
    <property type="match status" value="2"/>
</dbReference>
<evidence type="ECO:0000313" key="10">
    <source>
        <dbReference type="Proteomes" id="UP000324209"/>
    </source>
</evidence>
<dbReference type="InterPro" id="IPR036188">
    <property type="entry name" value="FAD/NAD-bd_sf"/>
</dbReference>
<evidence type="ECO:0000256" key="3">
    <source>
        <dbReference type="ARBA" id="ARBA00022630"/>
    </source>
</evidence>
<dbReference type="PANTHER" id="PTHR43429">
    <property type="entry name" value="PYRIDINE NUCLEOTIDE-DISULFIDE OXIDOREDUCTASE DOMAIN-CONTAINING"/>
    <property type="match status" value="1"/>
</dbReference>
<sequence>MDKLLIIGGVAAGATAAARARRMNQDIDITILEAGPDVSFANCGLPYYIGGDIKSRSKLILQSPESFKDQYNVTVETMTEALSIDKNNKTVSTINHETGEKKDFSYDKLILSQGGKPFIPGLAGGDKSHVFSLWTLEDMDHIHTFIEEKKPETAVVVGGGFIGLEMVEALRKRDIKVSVVEMAPHVMAMMEGETAGFLQKEMEAWRIGVHTGRSVTSIEDHSVTLDNNETLNADLVLLSVGVKPTLQLAEAAGLTIGEAGGLAVNEYLETSDKNILAGGDMVEVVHTVSGHKLRIPLAGPANRQGRIAANNALAVDPSDRMKYKGAQGTSIVRIFDAVAGITGMNLKQALQAGFNAEAVAVRKDHHVSYYPGGTPVAIHLVYDKDSAQILGAQVYGENGVDKRLDVLSTAITAGMKVQDLGELDLSYAPPFGSANDPVNMAGFAAENRLTGYSPSLTAAELEPFVDGKKLALIDIRDYFTFQKGHIQGAVNLAPEKVLEELAQVARGVTILIVDEDGKTAHRVVRQLRLAGYEDSLFISGGYPGLEFFGRSGGFQFLQIPMKAPDEKSLLKNQEDPSSLEAEHDSKGTAPLDKTTALVVDVRTPMEFAGGAYPDAVNIPLDELPRRVSELGQTDREITVYCATGARSGYAARILTQQGFSNVTNGGGLMQMMAG</sequence>
<dbReference type="Pfam" id="PF02852">
    <property type="entry name" value="Pyr_redox_dim"/>
    <property type="match status" value="1"/>
</dbReference>
<keyword evidence="4" id="KW-0274">FAD</keyword>
<dbReference type="PRINTS" id="PR00411">
    <property type="entry name" value="PNDRDTASEI"/>
</dbReference>
<feature type="region of interest" description="Disordered" evidence="7">
    <location>
        <begin position="569"/>
        <end position="590"/>
    </location>
</feature>
<protein>
    <submittedName>
        <fullName evidence="9">CoA-disulfide reductase</fullName>
    </submittedName>
</protein>
<comment type="cofactor">
    <cofactor evidence="1">
        <name>FAD</name>
        <dbReference type="ChEBI" id="CHEBI:57692"/>
    </cofactor>
</comment>
<dbReference type="InterPro" id="IPR036873">
    <property type="entry name" value="Rhodanese-like_dom_sf"/>
</dbReference>
<dbReference type="SUPFAM" id="SSF51905">
    <property type="entry name" value="FAD/NAD(P)-binding domain"/>
    <property type="match status" value="2"/>
</dbReference>
<dbReference type="InterPro" id="IPR016156">
    <property type="entry name" value="FAD/NAD-linked_Rdtase_dimer_sf"/>
</dbReference>
<organism evidence="9 10">
    <name type="scientific">Oceanispirochaeta crateris</name>
    <dbReference type="NCBI Taxonomy" id="2518645"/>
    <lineage>
        <taxon>Bacteria</taxon>
        <taxon>Pseudomonadati</taxon>
        <taxon>Spirochaetota</taxon>
        <taxon>Spirochaetia</taxon>
        <taxon>Spirochaetales</taxon>
        <taxon>Spirochaetaceae</taxon>
        <taxon>Oceanispirochaeta</taxon>
    </lineage>
</organism>
<evidence type="ECO:0000313" key="9">
    <source>
        <dbReference type="EMBL" id="QEN06755.1"/>
    </source>
</evidence>
<evidence type="ECO:0000256" key="7">
    <source>
        <dbReference type="SAM" id="MobiDB-lite"/>
    </source>
</evidence>
<keyword evidence="10" id="KW-1185">Reference proteome</keyword>
<evidence type="ECO:0000256" key="6">
    <source>
        <dbReference type="ARBA" id="ARBA00023284"/>
    </source>
</evidence>
<evidence type="ECO:0000256" key="5">
    <source>
        <dbReference type="ARBA" id="ARBA00023002"/>
    </source>
</evidence>
<feature type="domain" description="Rhodanese" evidence="8">
    <location>
        <begin position="466"/>
        <end position="554"/>
    </location>
</feature>
<dbReference type="InterPro" id="IPR001763">
    <property type="entry name" value="Rhodanese-like_dom"/>
</dbReference>
<comment type="similarity">
    <text evidence="2">Belongs to the class-III pyridine nucleotide-disulfide oxidoreductase family.</text>
</comment>
<dbReference type="RefSeq" id="WP_149484838.1">
    <property type="nucleotide sequence ID" value="NZ_CP036150.1"/>
</dbReference>
<gene>
    <name evidence="9" type="ORF">EXM22_01635</name>
</gene>
<keyword evidence="5" id="KW-0560">Oxidoreductase</keyword>
<dbReference type="Proteomes" id="UP000324209">
    <property type="component" value="Chromosome"/>
</dbReference>
<dbReference type="SUPFAM" id="SSF55424">
    <property type="entry name" value="FAD/NAD-linked reductases, dimerisation (C-terminal) domain"/>
    <property type="match status" value="1"/>
</dbReference>
<evidence type="ECO:0000256" key="4">
    <source>
        <dbReference type="ARBA" id="ARBA00022827"/>
    </source>
</evidence>
<dbReference type="InterPro" id="IPR023753">
    <property type="entry name" value="FAD/NAD-binding_dom"/>
</dbReference>
<reference evidence="9 10" key="1">
    <citation type="submission" date="2019-02" db="EMBL/GenBank/DDBJ databases">
        <title>Complete Genome Sequence and Methylome Analysis of free living Spirochaetas.</title>
        <authorList>
            <person name="Fomenkov A."/>
            <person name="Dubinina G."/>
            <person name="Leshcheva N."/>
            <person name="Mikheeva N."/>
            <person name="Grabovich M."/>
            <person name="Vincze T."/>
            <person name="Roberts R.J."/>
        </authorList>
    </citation>
    <scope>NUCLEOTIDE SEQUENCE [LARGE SCALE GENOMIC DNA]</scope>
    <source>
        <strain evidence="9 10">K2</strain>
    </source>
</reference>
<dbReference type="KEGG" id="ock:EXM22_01635"/>
<dbReference type="InterPro" id="IPR050260">
    <property type="entry name" value="FAD-bd_OxRdtase"/>
</dbReference>
<dbReference type="InterPro" id="IPR004099">
    <property type="entry name" value="Pyr_nucl-diS_OxRdtase_dimer"/>
</dbReference>
<dbReference type="SMART" id="SM00450">
    <property type="entry name" value="RHOD"/>
    <property type="match status" value="2"/>
</dbReference>
<dbReference type="PROSITE" id="PS50206">
    <property type="entry name" value="RHODANESE_3"/>
    <property type="match status" value="2"/>
</dbReference>
<accession>A0A5C1QFE2</accession>
<evidence type="ECO:0000259" key="8">
    <source>
        <dbReference type="PROSITE" id="PS50206"/>
    </source>
</evidence>
<dbReference type="SUPFAM" id="SSF52821">
    <property type="entry name" value="Rhodanese/Cell cycle control phosphatase"/>
    <property type="match status" value="2"/>
</dbReference>
<keyword evidence="6" id="KW-0676">Redox-active center</keyword>
<dbReference type="PRINTS" id="PR00368">
    <property type="entry name" value="FADPNR"/>
</dbReference>
<dbReference type="EMBL" id="CP036150">
    <property type="protein sequence ID" value="QEN06755.1"/>
    <property type="molecule type" value="Genomic_DNA"/>
</dbReference>
<evidence type="ECO:0000256" key="2">
    <source>
        <dbReference type="ARBA" id="ARBA00009130"/>
    </source>
</evidence>
<dbReference type="GO" id="GO:0016491">
    <property type="term" value="F:oxidoreductase activity"/>
    <property type="evidence" value="ECO:0007669"/>
    <property type="project" value="UniProtKB-KW"/>
</dbReference>
<dbReference type="Pfam" id="PF07992">
    <property type="entry name" value="Pyr_redox_2"/>
    <property type="match status" value="1"/>
</dbReference>
<feature type="domain" description="Rhodanese" evidence="8">
    <location>
        <begin position="592"/>
        <end position="670"/>
    </location>
</feature>
<dbReference type="PANTHER" id="PTHR43429:SF1">
    <property type="entry name" value="NAD(P)H SULFUR OXIDOREDUCTASE (COA-DEPENDENT)"/>
    <property type="match status" value="1"/>
</dbReference>
<name>A0A5C1QFE2_9SPIO</name>
<dbReference type="OrthoDB" id="9802028at2"/>
<dbReference type="Gene3D" id="3.40.250.10">
    <property type="entry name" value="Rhodanese-like domain"/>
    <property type="match status" value="2"/>
</dbReference>
<dbReference type="CDD" id="cd00158">
    <property type="entry name" value="RHOD"/>
    <property type="match status" value="2"/>
</dbReference>
<dbReference type="AlphaFoldDB" id="A0A5C1QFE2"/>
<keyword evidence="3" id="KW-0285">Flavoprotein</keyword>
<proteinExistence type="inferred from homology"/>
<dbReference type="Pfam" id="PF00581">
    <property type="entry name" value="Rhodanese"/>
    <property type="match status" value="2"/>
</dbReference>
<evidence type="ECO:0000256" key="1">
    <source>
        <dbReference type="ARBA" id="ARBA00001974"/>
    </source>
</evidence>
<feature type="compositionally biased region" description="Basic and acidic residues" evidence="7">
    <location>
        <begin position="569"/>
        <end position="586"/>
    </location>
</feature>